<dbReference type="GO" id="GO:0005198">
    <property type="term" value="F:structural molecule activity"/>
    <property type="evidence" value="ECO:0007669"/>
    <property type="project" value="TreeGrafter"/>
</dbReference>
<dbReference type="STRING" id="76193.A0A0N1I6R9"/>
<evidence type="ECO:0000256" key="4">
    <source>
        <dbReference type="SAM" id="MobiDB-lite"/>
    </source>
</evidence>
<keyword evidence="2" id="KW-0853">WD repeat</keyword>
<feature type="compositionally biased region" description="Basic residues" evidence="4">
    <location>
        <begin position="433"/>
        <end position="444"/>
    </location>
</feature>
<evidence type="ECO:0000256" key="2">
    <source>
        <dbReference type="ARBA" id="ARBA00022574"/>
    </source>
</evidence>
<dbReference type="InParanoid" id="A0A0N1I6R9"/>
<dbReference type="GO" id="GO:0007029">
    <property type="term" value="P:endoplasmic reticulum organization"/>
    <property type="evidence" value="ECO:0007669"/>
    <property type="project" value="TreeGrafter"/>
</dbReference>
<feature type="compositionally biased region" description="Polar residues" evidence="4">
    <location>
        <begin position="543"/>
        <end position="558"/>
    </location>
</feature>
<dbReference type="PANTHER" id="PTHR13923">
    <property type="entry name" value="SEC31-RELATED PROTEIN"/>
    <property type="match status" value="1"/>
</dbReference>
<evidence type="ECO:0000256" key="1">
    <source>
        <dbReference type="ARBA" id="ARBA00022448"/>
    </source>
</evidence>
<evidence type="ECO:0000313" key="6">
    <source>
        <dbReference type="Proteomes" id="UP000053240"/>
    </source>
</evidence>
<keyword evidence="6" id="KW-1185">Reference proteome</keyword>
<dbReference type="EMBL" id="KQ461158">
    <property type="protein sequence ID" value="KPJ08061.1"/>
    <property type="molecule type" value="Genomic_DNA"/>
</dbReference>
<keyword evidence="3" id="KW-0677">Repeat</keyword>
<dbReference type="Proteomes" id="UP000053240">
    <property type="component" value="Unassembled WGS sequence"/>
</dbReference>
<feature type="compositionally biased region" description="Low complexity" evidence="4">
    <location>
        <begin position="445"/>
        <end position="473"/>
    </location>
</feature>
<feature type="compositionally biased region" description="Pro residues" evidence="4">
    <location>
        <begin position="510"/>
        <end position="520"/>
    </location>
</feature>
<protein>
    <submittedName>
        <fullName evidence="5">Protein transport protein Sec31A</fullName>
    </submittedName>
</protein>
<evidence type="ECO:0000313" key="5">
    <source>
        <dbReference type="EMBL" id="KPJ08061.1"/>
    </source>
</evidence>
<gene>
    <name evidence="5" type="ORF">RR48_04168</name>
</gene>
<evidence type="ECO:0000256" key="3">
    <source>
        <dbReference type="ARBA" id="ARBA00022737"/>
    </source>
</evidence>
<dbReference type="Gene3D" id="1.25.40.1030">
    <property type="match status" value="1"/>
</dbReference>
<accession>A0A0N1I6R9</accession>
<dbReference type="PANTHER" id="PTHR13923:SF11">
    <property type="entry name" value="SECRETORY 31, ISOFORM D"/>
    <property type="match status" value="1"/>
</dbReference>
<dbReference type="GO" id="GO:0090110">
    <property type="term" value="P:COPII-coated vesicle cargo loading"/>
    <property type="evidence" value="ECO:0007669"/>
    <property type="project" value="TreeGrafter"/>
</dbReference>
<sequence>MLESFGVAGSLGALPSVSRAPAQPPPQPSRAPAWLRRPRAAKFGFGGKLVTFDKCPQEAGSQKMVYISQVVSEPELVERAAALDGVLGLTLSQEPAAADQLAEYCRQRGEAAVDQQDRYVWFFLRASFLPTFRTELLNLLGFKQDEIPAKFKSTATSGDAPHDLAALSRGESTETEAELSTDTSTDLSDAHTLIERKLANIELSPSVSNVVIPNAEDPSSMICRALVCGNVEEAVELCLEARRVADALVIAALGGPELVRKVQQYHLAGSARDPVSLVAGAVLGARWPALLAAAAPASWRHTLAALVTHCDTDMLPQYCEMLGAKLSQESDPALRCAATLCYVCAARADALPASGAGRGAGDAADLIRRAELALLLRCAAETRGREQKEDTTSDSLQEYAYRLAEQGCLQSALGALRGARCDLADRLQHALGMRRQHQQPHHQPHQQPQAARARTLSAHSAHSAHSQPQPHSYPQHHQHLQHVTHNDIAGAFGSSVPVASDAGSWQAQQPRPPSVGPPSVGPHTAHSGGIMSRSKYKVDPSVQAPNYNQYSYNNPVTS</sequence>
<keyword evidence="1" id="KW-0813">Transport</keyword>
<reference evidence="5 6" key="1">
    <citation type="journal article" date="2015" name="Nat. Commun.">
        <title>Outbred genome sequencing and CRISPR/Cas9 gene editing in butterflies.</title>
        <authorList>
            <person name="Li X."/>
            <person name="Fan D."/>
            <person name="Zhang W."/>
            <person name="Liu G."/>
            <person name="Zhang L."/>
            <person name="Zhao L."/>
            <person name="Fang X."/>
            <person name="Chen L."/>
            <person name="Dong Y."/>
            <person name="Chen Y."/>
            <person name="Ding Y."/>
            <person name="Zhao R."/>
            <person name="Feng M."/>
            <person name="Zhu Y."/>
            <person name="Feng Y."/>
            <person name="Jiang X."/>
            <person name="Zhu D."/>
            <person name="Xiang H."/>
            <person name="Feng X."/>
            <person name="Li S."/>
            <person name="Wang J."/>
            <person name="Zhang G."/>
            <person name="Kronforst M.R."/>
            <person name="Wang W."/>
        </authorList>
    </citation>
    <scope>NUCLEOTIDE SEQUENCE [LARGE SCALE GENOMIC DNA]</scope>
    <source>
        <strain evidence="5">Ya'a_city_454_Pm</strain>
        <tissue evidence="5">Whole body</tissue>
    </source>
</reference>
<name>A0A0N1I6R9_PAPMA</name>
<feature type="region of interest" description="Disordered" evidence="4">
    <location>
        <begin position="153"/>
        <end position="186"/>
    </location>
</feature>
<organism evidence="5 6">
    <name type="scientific">Papilio machaon</name>
    <name type="common">Old World swallowtail butterfly</name>
    <dbReference type="NCBI Taxonomy" id="76193"/>
    <lineage>
        <taxon>Eukaryota</taxon>
        <taxon>Metazoa</taxon>
        <taxon>Ecdysozoa</taxon>
        <taxon>Arthropoda</taxon>
        <taxon>Hexapoda</taxon>
        <taxon>Insecta</taxon>
        <taxon>Pterygota</taxon>
        <taxon>Neoptera</taxon>
        <taxon>Endopterygota</taxon>
        <taxon>Lepidoptera</taxon>
        <taxon>Glossata</taxon>
        <taxon>Ditrysia</taxon>
        <taxon>Papilionoidea</taxon>
        <taxon>Papilionidae</taxon>
        <taxon>Papilioninae</taxon>
        <taxon>Papilio</taxon>
    </lineage>
</organism>
<feature type="region of interest" description="Disordered" evidence="4">
    <location>
        <begin position="433"/>
        <end position="558"/>
    </location>
</feature>
<dbReference type="GO" id="GO:0030127">
    <property type="term" value="C:COPII vesicle coat"/>
    <property type="evidence" value="ECO:0007669"/>
    <property type="project" value="TreeGrafter"/>
</dbReference>
<proteinExistence type="predicted"/>
<dbReference type="GO" id="GO:0070971">
    <property type="term" value="C:endoplasmic reticulum exit site"/>
    <property type="evidence" value="ECO:0007669"/>
    <property type="project" value="TreeGrafter"/>
</dbReference>
<dbReference type="AlphaFoldDB" id="A0A0N1I6R9"/>
<dbReference type="InterPro" id="IPR040251">
    <property type="entry name" value="SEC31-like"/>
</dbReference>